<comment type="similarity">
    <text evidence="10 11">Belongs to the thiamine-phosphate synthase family.</text>
</comment>
<evidence type="ECO:0000259" key="14">
    <source>
        <dbReference type="Pfam" id="PF02581"/>
    </source>
</evidence>
<protein>
    <recommendedName>
        <fullName evidence="10">Thiamine-phosphate synthase</fullName>
        <shortName evidence="10">TP synthase</shortName>
        <shortName evidence="10">TPS</shortName>
        <ecNumber evidence="10">2.5.1.3</ecNumber>
    </recommendedName>
    <alternativeName>
        <fullName evidence="10">Thiamine-phosphate pyrophosphorylase</fullName>
        <shortName evidence="10">TMP pyrophosphorylase</shortName>
        <shortName evidence="10">TMP-PPase</shortName>
    </alternativeName>
</protein>
<comment type="catalytic activity">
    <reaction evidence="9 10 11">
        <text>2-[(2R,5Z)-2-carboxy-4-methylthiazol-5(2H)-ylidene]ethyl phosphate + 4-amino-2-methyl-5-(diphosphooxymethyl)pyrimidine + 2 H(+) = thiamine phosphate + CO2 + diphosphate</text>
        <dbReference type="Rhea" id="RHEA:47844"/>
        <dbReference type="ChEBI" id="CHEBI:15378"/>
        <dbReference type="ChEBI" id="CHEBI:16526"/>
        <dbReference type="ChEBI" id="CHEBI:33019"/>
        <dbReference type="ChEBI" id="CHEBI:37575"/>
        <dbReference type="ChEBI" id="CHEBI:57841"/>
        <dbReference type="ChEBI" id="CHEBI:62899"/>
        <dbReference type="EC" id="2.5.1.3"/>
    </reaction>
</comment>
<evidence type="ECO:0000256" key="5">
    <source>
        <dbReference type="ARBA" id="ARBA00022842"/>
    </source>
</evidence>
<evidence type="ECO:0000313" key="15">
    <source>
        <dbReference type="EMBL" id="MBL1097017.1"/>
    </source>
</evidence>
<evidence type="ECO:0000313" key="16">
    <source>
        <dbReference type="Proteomes" id="UP000634229"/>
    </source>
</evidence>
<dbReference type="Gene3D" id="3.20.20.70">
    <property type="entry name" value="Aldolase class I"/>
    <property type="match status" value="1"/>
</dbReference>
<evidence type="ECO:0000256" key="1">
    <source>
        <dbReference type="ARBA" id="ARBA00003814"/>
    </source>
</evidence>
<dbReference type="GO" id="GO:0004789">
    <property type="term" value="F:thiamine-phosphate diphosphorylase activity"/>
    <property type="evidence" value="ECO:0007669"/>
    <property type="project" value="UniProtKB-EC"/>
</dbReference>
<feature type="domain" description="Thiamine phosphate synthase/TenI" evidence="14">
    <location>
        <begin position="41"/>
        <end position="222"/>
    </location>
</feature>
<comment type="catalytic activity">
    <reaction evidence="8 10 11">
        <text>2-(2-carboxy-4-methylthiazol-5-yl)ethyl phosphate + 4-amino-2-methyl-5-(diphosphooxymethyl)pyrimidine + 2 H(+) = thiamine phosphate + CO2 + diphosphate</text>
        <dbReference type="Rhea" id="RHEA:47848"/>
        <dbReference type="ChEBI" id="CHEBI:15378"/>
        <dbReference type="ChEBI" id="CHEBI:16526"/>
        <dbReference type="ChEBI" id="CHEBI:33019"/>
        <dbReference type="ChEBI" id="CHEBI:37575"/>
        <dbReference type="ChEBI" id="CHEBI:57841"/>
        <dbReference type="ChEBI" id="CHEBI:62890"/>
        <dbReference type="EC" id="2.5.1.3"/>
    </reaction>
</comment>
<keyword evidence="16" id="KW-1185">Reference proteome</keyword>
<evidence type="ECO:0000256" key="13">
    <source>
        <dbReference type="SAM" id="MobiDB-lite"/>
    </source>
</evidence>
<feature type="binding site" evidence="10">
    <location>
        <position position="199"/>
    </location>
    <ligand>
        <name>2-[(2R,5Z)-2-carboxy-4-methylthiazol-5(2H)-ylidene]ethyl phosphate</name>
        <dbReference type="ChEBI" id="CHEBI:62899"/>
    </ligand>
</feature>
<comment type="cofactor">
    <cofactor evidence="10">
        <name>Mg(2+)</name>
        <dbReference type="ChEBI" id="CHEBI:18420"/>
    </cofactor>
    <text evidence="10">Binds 1 Mg(2+) ion per subunit.</text>
</comment>
<keyword evidence="3 10" id="KW-0808">Transferase</keyword>
<feature type="region of interest" description="Disordered" evidence="13">
    <location>
        <begin position="235"/>
        <end position="265"/>
    </location>
</feature>
<comment type="catalytic activity">
    <reaction evidence="7 10 11">
        <text>4-methyl-5-(2-phosphooxyethyl)-thiazole + 4-amino-2-methyl-5-(diphosphooxymethyl)pyrimidine + H(+) = thiamine phosphate + diphosphate</text>
        <dbReference type="Rhea" id="RHEA:22328"/>
        <dbReference type="ChEBI" id="CHEBI:15378"/>
        <dbReference type="ChEBI" id="CHEBI:33019"/>
        <dbReference type="ChEBI" id="CHEBI:37575"/>
        <dbReference type="ChEBI" id="CHEBI:57841"/>
        <dbReference type="ChEBI" id="CHEBI:58296"/>
        <dbReference type="EC" id="2.5.1.3"/>
    </reaction>
</comment>
<feature type="binding site" evidence="10">
    <location>
        <position position="141"/>
    </location>
    <ligand>
        <name>4-amino-2-methyl-5-(diphosphooxymethyl)pyrimidine</name>
        <dbReference type="ChEBI" id="CHEBI:57841"/>
    </ligand>
</feature>
<feature type="region of interest" description="Disordered" evidence="13">
    <location>
        <begin position="1"/>
        <end position="23"/>
    </location>
</feature>
<dbReference type="PANTHER" id="PTHR20857">
    <property type="entry name" value="THIAMINE-PHOSPHATE PYROPHOSPHORYLASE"/>
    <property type="match status" value="1"/>
</dbReference>
<dbReference type="SUPFAM" id="SSF51391">
    <property type="entry name" value="Thiamin phosphate synthase"/>
    <property type="match status" value="1"/>
</dbReference>
<keyword evidence="4 10" id="KW-0479">Metal-binding</keyword>
<dbReference type="Pfam" id="PF02581">
    <property type="entry name" value="TMP-TENI"/>
    <property type="match status" value="1"/>
</dbReference>
<dbReference type="InterPro" id="IPR036206">
    <property type="entry name" value="ThiamineP_synth_sf"/>
</dbReference>
<dbReference type="Proteomes" id="UP000634229">
    <property type="component" value="Unassembled WGS sequence"/>
</dbReference>
<name>A0ABS1NAB0_9ACTN</name>
<dbReference type="InterPro" id="IPR022998">
    <property type="entry name" value="ThiamineP_synth_TenI"/>
</dbReference>
<feature type="binding site" evidence="10">
    <location>
        <begin position="70"/>
        <end position="74"/>
    </location>
    <ligand>
        <name>4-amino-2-methyl-5-(diphosphooxymethyl)pyrimidine</name>
        <dbReference type="ChEBI" id="CHEBI:57841"/>
    </ligand>
</feature>
<comment type="function">
    <text evidence="1 10">Condenses 4-methyl-5-(beta-hydroxyethyl)thiazole monophosphate (THZ-P) and 2-methyl-4-amino-5-hydroxymethyl pyrimidine pyrophosphate (HMP-PP) to form thiamine monophosphate (TMP).</text>
</comment>
<dbReference type="RefSeq" id="WP_201874060.1">
    <property type="nucleotide sequence ID" value="NZ_JAERRF010000005.1"/>
</dbReference>
<evidence type="ECO:0000256" key="12">
    <source>
        <dbReference type="RuleBase" id="RU004253"/>
    </source>
</evidence>
<gene>
    <name evidence="10" type="primary">thiE</name>
    <name evidence="15" type="ORF">JK363_10100</name>
</gene>
<comment type="pathway">
    <text evidence="2 10 12">Cofactor biosynthesis; thiamine diphosphate biosynthesis; thiamine phosphate from 4-amino-2-methyl-5-diphosphomethylpyrimidine and 4-methyl-5-(2-phosphoethyl)-thiazole: step 1/1.</text>
</comment>
<evidence type="ECO:0000256" key="4">
    <source>
        <dbReference type="ARBA" id="ARBA00022723"/>
    </source>
</evidence>
<dbReference type="CDD" id="cd00564">
    <property type="entry name" value="TMP_TenI"/>
    <property type="match status" value="1"/>
</dbReference>
<comment type="caution">
    <text evidence="10">Lacks conserved residue(s) required for the propagation of feature annotation.</text>
</comment>
<dbReference type="EMBL" id="JAERRF010000005">
    <property type="protein sequence ID" value="MBL1097017.1"/>
    <property type="molecule type" value="Genomic_DNA"/>
</dbReference>
<dbReference type="EC" id="2.5.1.3" evidence="10"/>
<reference evidence="15 16" key="1">
    <citation type="submission" date="2021-01" db="EMBL/GenBank/DDBJ databases">
        <title>WGS of actinomycetes isolated from Thailand.</title>
        <authorList>
            <person name="Thawai C."/>
        </authorList>
    </citation>
    <scope>NUCLEOTIDE SEQUENCE [LARGE SCALE GENOMIC DNA]</scope>
    <source>
        <strain evidence="15 16">CA1R205</strain>
    </source>
</reference>
<comment type="caution">
    <text evidence="15">The sequence shown here is derived from an EMBL/GenBank/DDBJ whole genome shotgun (WGS) entry which is preliminary data.</text>
</comment>
<dbReference type="HAMAP" id="MF_00097">
    <property type="entry name" value="TMP_synthase"/>
    <property type="match status" value="1"/>
</dbReference>
<accession>A0ABS1NAB0</accession>
<organism evidence="15 16">
    <name type="scientific">Streptomyces coffeae</name>
    <dbReference type="NCBI Taxonomy" id="621382"/>
    <lineage>
        <taxon>Bacteria</taxon>
        <taxon>Bacillati</taxon>
        <taxon>Actinomycetota</taxon>
        <taxon>Actinomycetes</taxon>
        <taxon>Kitasatosporales</taxon>
        <taxon>Streptomycetaceae</taxon>
        <taxon>Streptomyces</taxon>
    </lineage>
</organism>
<dbReference type="NCBIfam" id="TIGR00693">
    <property type="entry name" value="thiE"/>
    <property type="match status" value="1"/>
</dbReference>
<dbReference type="InterPro" id="IPR034291">
    <property type="entry name" value="TMP_synthase"/>
</dbReference>
<feature type="binding site" evidence="10">
    <location>
        <position position="103"/>
    </location>
    <ligand>
        <name>Mg(2+)</name>
        <dbReference type="ChEBI" id="CHEBI:18420"/>
    </ligand>
</feature>
<keyword evidence="6 10" id="KW-0784">Thiamine biosynthesis</keyword>
<evidence type="ECO:0000256" key="9">
    <source>
        <dbReference type="ARBA" id="ARBA00047883"/>
    </source>
</evidence>
<feature type="binding site" evidence="10">
    <location>
        <begin position="168"/>
        <end position="170"/>
    </location>
    <ligand>
        <name>2-[(2R,5Z)-2-carboxy-4-methylthiazol-5(2H)-ylidene]ethyl phosphate</name>
        <dbReference type="ChEBI" id="CHEBI:62899"/>
    </ligand>
</feature>
<evidence type="ECO:0000256" key="2">
    <source>
        <dbReference type="ARBA" id="ARBA00005165"/>
    </source>
</evidence>
<evidence type="ECO:0000256" key="3">
    <source>
        <dbReference type="ARBA" id="ARBA00022679"/>
    </source>
</evidence>
<evidence type="ECO:0000256" key="10">
    <source>
        <dbReference type="HAMAP-Rule" id="MF_00097"/>
    </source>
</evidence>
<evidence type="ECO:0000256" key="6">
    <source>
        <dbReference type="ARBA" id="ARBA00022977"/>
    </source>
</evidence>
<evidence type="ECO:0000256" key="11">
    <source>
        <dbReference type="RuleBase" id="RU003826"/>
    </source>
</evidence>
<sequence length="265" mass="27524">MAATTSPSGSTSAASSAGSSAGLSAGLSARSVREKLADARLYLCTDARKRQGDLPEFLDAVLTSGVDIVQLRDKGMEAAEELDHLAVFIEACRRHGKLLAVNDRADVAHAIGSDVLHLGQGDLPVPAARAILGQDVLIGRSTHAEAEVDAAVAQPGVDYFCTGPCWPTPTKPGRPAPGLSLVRYTAALRPSRPWFAIGGIDASNLDEVLEAGARRIVVVRAITAADDPAEAAASLAKRVRSAQGPSNHRQSAGGIRTAGHDTDKR</sequence>
<evidence type="ECO:0000256" key="7">
    <source>
        <dbReference type="ARBA" id="ARBA00047334"/>
    </source>
</evidence>
<feature type="binding site" evidence="10">
    <location>
        <position position="122"/>
    </location>
    <ligand>
        <name>Mg(2+)</name>
        <dbReference type="ChEBI" id="CHEBI:18420"/>
    </ligand>
</feature>
<dbReference type="PANTHER" id="PTHR20857:SF15">
    <property type="entry name" value="THIAMINE-PHOSPHATE SYNTHASE"/>
    <property type="match status" value="1"/>
</dbReference>
<proteinExistence type="inferred from homology"/>
<feature type="binding site" evidence="10">
    <location>
        <position position="102"/>
    </location>
    <ligand>
        <name>4-amino-2-methyl-5-(diphosphooxymethyl)pyrimidine</name>
        <dbReference type="ChEBI" id="CHEBI:57841"/>
    </ligand>
</feature>
<evidence type="ECO:0000256" key="8">
    <source>
        <dbReference type="ARBA" id="ARBA00047851"/>
    </source>
</evidence>
<feature type="binding site" evidence="10">
    <location>
        <position position="171"/>
    </location>
    <ligand>
        <name>4-amino-2-methyl-5-(diphosphooxymethyl)pyrimidine</name>
        <dbReference type="ChEBI" id="CHEBI:57841"/>
    </ligand>
</feature>
<dbReference type="InterPro" id="IPR013785">
    <property type="entry name" value="Aldolase_TIM"/>
</dbReference>
<keyword evidence="5 10" id="KW-0460">Magnesium</keyword>